<evidence type="ECO:0000313" key="1">
    <source>
        <dbReference type="EMBL" id="KAI4470908.1"/>
    </source>
</evidence>
<reference evidence="1" key="1">
    <citation type="submission" date="2022-04" db="EMBL/GenBank/DDBJ databases">
        <title>Chromosome-scale genome assembly of Holotrichia oblita Faldermann.</title>
        <authorList>
            <person name="Rongchong L."/>
        </authorList>
    </citation>
    <scope>NUCLEOTIDE SEQUENCE</scope>
    <source>
        <strain evidence="1">81SQS9</strain>
    </source>
</reference>
<gene>
    <name evidence="1" type="ORF">MML48_1g15509</name>
</gene>
<protein>
    <submittedName>
        <fullName evidence="1">Uncharacterized protein</fullName>
    </submittedName>
</protein>
<organism evidence="1 2">
    <name type="scientific">Holotrichia oblita</name>
    <name type="common">Chafer beetle</name>
    <dbReference type="NCBI Taxonomy" id="644536"/>
    <lineage>
        <taxon>Eukaryota</taxon>
        <taxon>Metazoa</taxon>
        <taxon>Ecdysozoa</taxon>
        <taxon>Arthropoda</taxon>
        <taxon>Hexapoda</taxon>
        <taxon>Insecta</taxon>
        <taxon>Pterygota</taxon>
        <taxon>Neoptera</taxon>
        <taxon>Endopterygota</taxon>
        <taxon>Coleoptera</taxon>
        <taxon>Polyphaga</taxon>
        <taxon>Scarabaeiformia</taxon>
        <taxon>Scarabaeidae</taxon>
        <taxon>Melolonthinae</taxon>
        <taxon>Holotrichia</taxon>
    </lineage>
</organism>
<comment type="caution">
    <text evidence="1">The sequence shown here is derived from an EMBL/GenBank/DDBJ whole genome shotgun (WGS) entry which is preliminary data.</text>
</comment>
<evidence type="ECO:0000313" key="2">
    <source>
        <dbReference type="Proteomes" id="UP001056778"/>
    </source>
</evidence>
<dbReference type="Proteomes" id="UP001056778">
    <property type="component" value="Chromosome 1"/>
</dbReference>
<keyword evidence="2" id="KW-1185">Reference proteome</keyword>
<name>A0ACB9TW00_HOLOL</name>
<accession>A0ACB9TW00</accession>
<dbReference type="EMBL" id="CM043015">
    <property type="protein sequence ID" value="KAI4470908.1"/>
    <property type="molecule type" value="Genomic_DNA"/>
</dbReference>
<sequence>MLRARSSLATIACAGFIAGEPCHEKNTAILQPKRPIWPLNHVHCANMKSMGNSSWYTFVDRLHNVTSVFADNMLLTNIPYHTIKMLPNLEILDVSKNKIRKIHKNTFIHNKNFQTLLLSHNNIMLPRKSPFLSSQSLINLYLSNNNIKRVPPIAFTELPSIRALFLDSNMIVKLKPTVFTPLKNLRYLHLGNNRLIVIPPKNSLPTNLVTYITKGNIKRLLSKKRKETNKPIK</sequence>
<proteinExistence type="predicted"/>